<reference evidence="6 7" key="1">
    <citation type="submission" date="2019-04" db="EMBL/GenBank/DDBJ databases">
        <title>Genome sequence of strain shin9-1.</title>
        <authorList>
            <person name="Gao J."/>
            <person name="Sun J."/>
        </authorList>
    </citation>
    <scope>NUCLEOTIDE SEQUENCE [LARGE SCALE GENOMIC DNA]</scope>
    <source>
        <strain evidence="7">shin9-1</strain>
    </source>
</reference>
<dbReference type="GO" id="GO:0004601">
    <property type="term" value="F:peroxidase activity"/>
    <property type="evidence" value="ECO:0007669"/>
    <property type="project" value="UniProtKB-KW"/>
</dbReference>
<sequence>MTTVHDFTATTIDGTTRALKDYAGKVLLIVNTASACGLTPQYEGLEALHKAHPDLVVLGFPCNQFGAQEPGTEKEIALFCETHFAVSFPMFAKIDVNGEGTHPLYAWLKAETPGEEKGAEIGWNFAKFLVGRNGKPIARYAPRTSPADIEADIKSALGA</sequence>
<dbReference type="Pfam" id="PF00255">
    <property type="entry name" value="GSHPx"/>
    <property type="match status" value="1"/>
</dbReference>
<dbReference type="PRINTS" id="PR01011">
    <property type="entry name" value="GLUTPROXDASE"/>
</dbReference>
<evidence type="ECO:0000256" key="1">
    <source>
        <dbReference type="ARBA" id="ARBA00006926"/>
    </source>
</evidence>
<feature type="active site" evidence="4">
    <location>
        <position position="36"/>
    </location>
</feature>
<dbReference type="PROSITE" id="PS51355">
    <property type="entry name" value="GLUTATHIONE_PEROXID_3"/>
    <property type="match status" value="1"/>
</dbReference>
<comment type="caution">
    <text evidence="6">The sequence shown here is derived from an EMBL/GenBank/DDBJ whole genome shotgun (WGS) entry which is preliminary data.</text>
</comment>
<dbReference type="CDD" id="cd00340">
    <property type="entry name" value="GSH_Peroxidase"/>
    <property type="match status" value="1"/>
</dbReference>
<dbReference type="PANTHER" id="PTHR11592">
    <property type="entry name" value="GLUTATHIONE PEROXIDASE"/>
    <property type="match status" value="1"/>
</dbReference>
<evidence type="ECO:0000256" key="2">
    <source>
        <dbReference type="ARBA" id="ARBA00022559"/>
    </source>
</evidence>
<dbReference type="GO" id="GO:0034599">
    <property type="term" value="P:cellular response to oxidative stress"/>
    <property type="evidence" value="ECO:0007669"/>
    <property type="project" value="TreeGrafter"/>
</dbReference>
<dbReference type="OrthoDB" id="9785502at2"/>
<accession>A0A4S8P5T1</accession>
<dbReference type="PROSITE" id="PS00460">
    <property type="entry name" value="GLUTATHIONE_PEROXID_1"/>
    <property type="match status" value="1"/>
</dbReference>
<dbReference type="InterPro" id="IPR000889">
    <property type="entry name" value="Glutathione_peroxidase"/>
</dbReference>
<dbReference type="InterPro" id="IPR029760">
    <property type="entry name" value="GPX_CS"/>
</dbReference>
<evidence type="ECO:0000256" key="5">
    <source>
        <dbReference type="RuleBase" id="RU000499"/>
    </source>
</evidence>
<keyword evidence="7" id="KW-1185">Reference proteome</keyword>
<dbReference type="RefSeq" id="WP_136596530.1">
    <property type="nucleotide sequence ID" value="NZ_STGV01000001.1"/>
</dbReference>
<proteinExistence type="inferred from homology"/>
<organism evidence="6 7">
    <name type="scientific">Peteryoungia ipomoeae</name>
    <dbReference type="NCBI Taxonomy" id="1210932"/>
    <lineage>
        <taxon>Bacteria</taxon>
        <taxon>Pseudomonadati</taxon>
        <taxon>Pseudomonadota</taxon>
        <taxon>Alphaproteobacteria</taxon>
        <taxon>Hyphomicrobiales</taxon>
        <taxon>Rhizobiaceae</taxon>
        <taxon>Peteryoungia</taxon>
    </lineage>
</organism>
<dbReference type="InterPro" id="IPR036249">
    <property type="entry name" value="Thioredoxin-like_sf"/>
</dbReference>
<evidence type="ECO:0000313" key="6">
    <source>
        <dbReference type="EMBL" id="THV24681.1"/>
    </source>
</evidence>
<dbReference type="PIRSF" id="PIRSF000303">
    <property type="entry name" value="Glutathion_perox"/>
    <property type="match status" value="1"/>
</dbReference>
<evidence type="ECO:0000313" key="7">
    <source>
        <dbReference type="Proteomes" id="UP000308828"/>
    </source>
</evidence>
<keyword evidence="3 5" id="KW-0560">Oxidoreductase</keyword>
<dbReference type="Gene3D" id="3.40.30.10">
    <property type="entry name" value="Glutaredoxin"/>
    <property type="match status" value="1"/>
</dbReference>
<protein>
    <recommendedName>
        <fullName evidence="5">Glutathione peroxidase</fullName>
    </recommendedName>
</protein>
<name>A0A4S8P5T1_9HYPH</name>
<keyword evidence="2 5" id="KW-0575">Peroxidase</keyword>
<dbReference type="Proteomes" id="UP000308828">
    <property type="component" value="Unassembled WGS sequence"/>
</dbReference>
<gene>
    <name evidence="6" type="ORF">FAA97_00235</name>
</gene>
<dbReference type="PROSITE" id="PS00763">
    <property type="entry name" value="GLUTATHIONE_PEROXID_2"/>
    <property type="match status" value="1"/>
</dbReference>
<evidence type="ECO:0000256" key="3">
    <source>
        <dbReference type="ARBA" id="ARBA00023002"/>
    </source>
</evidence>
<evidence type="ECO:0000256" key="4">
    <source>
        <dbReference type="PIRSR" id="PIRSR000303-1"/>
    </source>
</evidence>
<dbReference type="EMBL" id="STGV01000001">
    <property type="protein sequence ID" value="THV24681.1"/>
    <property type="molecule type" value="Genomic_DNA"/>
</dbReference>
<dbReference type="SUPFAM" id="SSF52833">
    <property type="entry name" value="Thioredoxin-like"/>
    <property type="match status" value="1"/>
</dbReference>
<dbReference type="AlphaFoldDB" id="A0A4S8P5T1"/>
<dbReference type="FunFam" id="3.40.30.10:FF:000010">
    <property type="entry name" value="Glutathione peroxidase"/>
    <property type="match status" value="1"/>
</dbReference>
<dbReference type="PANTHER" id="PTHR11592:SF78">
    <property type="entry name" value="GLUTATHIONE PEROXIDASE"/>
    <property type="match status" value="1"/>
</dbReference>
<dbReference type="InterPro" id="IPR029759">
    <property type="entry name" value="GPX_AS"/>
</dbReference>
<comment type="similarity">
    <text evidence="1 5">Belongs to the glutathione peroxidase family.</text>
</comment>